<gene>
    <name evidence="2" type="ORF">BDZ94DRAFT_1259534</name>
</gene>
<name>A0A9P5Y6N7_9AGAR</name>
<organism evidence="2 3">
    <name type="scientific">Collybia nuda</name>
    <dbReference type="NCBI Taxonomy" id="64659"/>
    <lineage>
        <taxon>Eukaryota</taxon>
        <taxon>Fungi</taxon>
        <taxon>Dikarya</taxon>
        <taxon>Basidiomycota</taxon>
        <taxon>Agaricomycotina</taxon>
        <taxon>Agaricomycetes</taxon>
        <taxon>Agaricomycetidae</taxon>
        <taxon>Agaricales</taxon>
        <taxon>Tricholomatineae</taxon>
        <taxon>Clitocybaceae</taxon>
        <taxon>Collybia</taxon>
    </lineage>
</organism>
<evidence type="ECO:0000313" key="2">
    <source>
        <dbReference type="EMBL" id="KAF9463273.1"/>
    </source>
</evidence>
<dbReference type="EMBL" id="MU150264">
    <property type="protein sequence ID" value="KAF9463273.1"/>
    <property type="molecule type" value="Genomic_DNA"/>
</dbReference>
<comment type="caution">
    <text evidence="2">The sequence shown here is derived from an EMBL/GenBank/DDBJ whole genome shotgun (WGS) entry which is preliminary data.</text>
</comment>
<sequence length="127" mass="14263">MDSFTIADLSTTTTDSHPTNEECGGSGTTVYCVVFARSEESTIADKEGGGGGSYSLSICAQCPLHQHCTNKSLYHYNHFVFIHNLRQMVFEKEMLYQHYLSAPPFISHRSFLEYNTWISVVDVIVTL</sequence>
<accession>A0A9P5Y6N7</accession>
<feature type="region of interest" description="Disordered" evidence="1">
    <location>
        <begin position="1"/>
        <end position="22"/>
    </location>
</feature>
<keyword evidence="3" id="KW-1185">Reference proteome</keyword>
<reference evidence="2" key="1">
    <citation type="submission" date="2020-11" db="EMBL/GenBank/DDBJ databases">
        <authorList>
            <consortium name="DOE Joint Genome Institute"/>
            <person name="Ahrendt S."/>
            <person name="Riley R."/>
            <person name="Andreopoulos W."/>
            <person name="Labutti K."/>
            <person name="Pangilinan J."/>
            <person name="Ruiz-Duenas F.J."/>
            <person name="Barrasa J.M."/>
            <person name="Sanchez-Garcia M."/>
            <person name="Camarero S."/>
            <person name="Miyauchi S."/>
            <person name="Serrano A."/>
            <person name="Linde D."/>
            <person name="Babiker R."/>
            <person name="Drula E."/>
            <person name="Ayuso-Fernandez I."/>
            <person name="Pacheco R."/>
            <person name="Padilla G."/>
            <person name="Ferreira P."/>
            <person name="Barriuso J."/>
            <person name="Kellner H."/>
            <person name="Castanera R."/>
            <person name="Alfaro M."/>
            <person name="Ramirez L."/>
            <person name="Pisabarro A.G."/>
            <person name="Kuo A."/>
            <person name="Tritt A."/>
            <person name="Lipzen A."/>
            <person name="He G."/>
            <person name="Yan M."/>
            <person name="Ng V."/>
            <person name="Cullen D."/>
            <person name="Martin F."/>
            <person name="Rosso M.-N."/>
            <person name="Henrissat B."/>
            <person name="Hibbett D."/>
            <person name="Martinez A.T."/>
            <person name="Grigoriev I.V."/>
        </authorList>
    </citation>
    <scope>NUCLEOTIDE SEQUENCE</scope>
    <source>
        <strain evidence="2">CBS 247.69</strain>
    </source>
</reference>
<protein>
    <submittedName>
        <fullName evidence="2">Uncharacterized protein</fullName>
    </submittedName>
</protein>
<feature type="compositionally biased region" description="Polar residues" evidence="1">
    <location>
        <begin position="8"/>
        <end position="17"/>
    </location>
</feature>
<evidence type="ECO:0000256" key="1">
    <source>
        <dbReference type="SAM" id="MobiDB-lite"/>
    </source>
</evidence>
<proteinExistence type="predicted"/>
<dbReference type="AlphaFoldDB" id="A0A9P5Y6N7"/>
<dbReference type="Proteomes" id="UP000807353">
    <property type="component" value="Unassembled WGS sequence"/>
</dbReference>
<evidence type="ECO:0000313" key="3">
    <source>
        <dbReference type="Proteomes" id="UP000807353"/>
    </source>
</evidence>